<reference evidence="1 2" key="1">
    <citation type="journal article" date="2015" name="Genome Announc.">
        <title>Expanding the biotechnology potential of lactobacilli through comparative genomics of 213 strains and associated genera.</title>
        <authorList>
            <person name="Sun Z."/>
            <person name="Harris H.M."/>
            <person name="McCann A."/>
            <person name="Guo C."/>
            <person name="Argimon S."/>
            <person name="Zhang W."/>
            <person name="Yang X."/>
            <person name="Jeffery I.B."/>
            <person name="Cooney J.C."/>
            <person name="Kagawa T.F."/>
            <person name="Liu W."/>
            <person name="Song Y."/>
            <person name="Salvetti E."/>
            <person name="Wrobel A."/>
            <person name="Rasinkangas P."/>
            <person name="Parkhill J."/>
            <person name="Rea M.C."/>
            <person name="O'Sullivan O."/>
            <person name="Ritari J."/>
            <person name="Douillard F.P."/>
            <person name="Paul Ross R."/>
            <person name="Yang R."/>
            <person name="Briner A.E."/>
            <person name="Felis G.E."/>
            <person name="de Vos W.M."/>
            <person name="Barrangou R."/>
            <person name="Klaenhammer T.R."/>
            <person name="Caufield P.W."/>
            <person name="Cui Y."/>
            <person name="Zhang H."/>
            <person name="O'Toole P.W."/>
        </authorList>
    </citation>
    <scope>NUCLEOTIDE SEQUENCE [LARGE SCALE GENOMIC DNA]</scope>
    <source>
        <strain evidence="1 2">DSM 20593</strain>
    </source>
</reference>
<comment type="caution">
    <text evidence="1">The sequence shown here is derived from an EMBL/GenBank/DDBJ whole genome shotgun (WGS) entry which is preliminary data.</text>
</comment>
<organism evidence="1 2">
    <name type="scientific">Weissella kandleri</name>
    <dbReference type="NCBI Taxonomy" id="1616"/>
    <lineage>
        <taxon>Bacteria</taxon>
        <taxon>Bacillati</taxon>
        <taxon>Bacillota</taxon>
        <taxon>Bacilli</taxon>
        <taxon>Lactobacillales</taxon>
        <taxon>Lactobacillaceae</taxon>
        <taxon>Weissella</taxon>
    </lineage>
</organism>
<gene>
    <name evidence="1" type="ORF">IV73_GL000634</name>
</gene>
<dbReference type="EMBL" id="JQBP01000002">
    <property type="protein sequence ID" value="KRN75465.1"/>
    <property type="molecule type" value="Genomic_DNA"/>
</dbReference>
<dbReference type="STRING" id="1616.IV73_GL000634"/>
<evidence type="ECO:0000313" key="1">
    <source>
        <dbReference type="EMBL" id="KRN75465.1"/>
    </source>
</evidence>
<name>A0A0R2JDP0_9LACO</name>
<sequence length="50" mass="5998">MTLVGFTTIAIFVIDNTERYWRGFYRMGIYVYQRFIGTPKQNAFSIAFRH</sequence>
<dbReference type="PATRIC" id="fig|1616.3.peg.652"/>
<dbReference type="AlphaFoldDB" id="A0A0R2JDP0"/>
<evidence type="ECO:0000313" key="2">
    <source>
        <dbReference type="Proteomes" id="UP000051655"/>
    </source>
</evidence>
<accession>A0A0R2JDP0</accession>
<proteinExistence type="predicted"/>
<protein>
    <submittedName>
        <fullName evidence="1">Uncharacterized protein</fullName>
    </submittedName>
</protein>
<dbReference type="Proteomes" id="UP000051655">
    <property type="component" value="Unassembled WGS sequence"/>
</dbReference>
<keyword evidence="2" id="KW-1185">Reference proteome</keyword>